<evidence type="ECO:0000313" key="3">
    <source>
        <dbReference type="Proteomes" id="UP001493487"/>
    </source>
</evidence>
<gene>
    <name evidence="2" type="ORF">QJS35_27125</name>
</gene>
<feature type="transmembrane region" description="Helical" evidence="1">
    <location>
        <begin position="30"/>
        <end position="50"/>
    </location>
</feature>
<protein>
    <submittedName>
        <fullName evidence="2">Uncharacterized protein</fullName>
    </submittedName>
</protein>
<comment type="caution">
    <text evidence="2">The sequence shown here is derived from an EMBL/GenBank/DDBJ whole genome shotgun (WGS) entry which is preliminary data.</text>
</comment>
<keyword evidence="1" id="KW-0812">Transmembrane</keyword>
<evidence type="ECO:0000313" key="2">
    <source>
        <dbReference type="EMBL" id="MEQ4486059.1"/>
    </source>
</evidence>
<evidence type="ECO:0000256" key="1">
    <source>
        <dbReference type="SAM" id="Phobius"/>
    </source>
</evidence>
<name>A0ABV1L125_9BACL</name>
<reference evidence="2 3" key="1">
    <citation type="journal article" date="2023" name="Genome Announc.">
        <title>Pan-Genome Analyses of the Genus Cohnella and Proposal of the Novel Species Cohnella silvisoli sp. nov., Isolated from Forest Soil.</title>
        <authorList>
            <person name="Wang C."/>
            <person name="Mao L."/>
            <person name="Bao G."/>
            <person name="Zhu H."/>
        </authorList>
    </citation>
    <scope>NUCLEOTIDE SEQUENCE [LARGE SCALE GENOMIC DNA]</scope>
    <source>
        <strain evidence="2 3">NL03-T5-1</strain>
    </source>
</reference>
<keyword evidence="1" id="KW-0472">Membrane</keyword>
<dbReference type="EMBL" id="JASKHM010000018">
    <property type="protein sequence ID" value="MEQ4486059.1"/>
    <property type="molecule type" value="Genomic_DNA"/>
</dbReference>
<keyword evidence="3" id="KW-1185">Reference proteome</keyword>
<keyword evidence="1" id="KW-1133">Transmembrane helix</keyword>
<dbReference type="RefSeq" id="WP_232188930.1">
    <property type="nucleotide sequence ID" value="NZ_JAIOAP010000017.1"/>
</dbReference>
<organism evidence="2 3">
    <name type="scientific">Cohnella silvisoli</name>
    <dbReference type="NCBI Taxonomy" id="2873699"/>
    <lineage>
        <taxon>Bacteria</taxon>
        <taxon>Bacillati</taxon>
        <taxon>Bacillota</taxon>
        <taxon>Bacilli</taxon>
        <taxon>Bacillales</taxon>
        <taxon>Paenibacillaceae</taxon>
        <taxon>Cohnella</taxon>
    </lineage>
</organism>
<proteinExistence type="predicted"/>
<accession>A0ABV1L125</accession>
<sequence>MTTTLANTLLVTWFIVAGQATQYAGQAASNAGAISVYIASFAAALALFLAKRVKLANTSSDIAA</sequence>
<dbReference type="Proteomes" id="UP001493487">
    <property type="component" value="Unassembled WGS sequence"/>
</dbReference>